<dbReference type="AlphaFoldDB" id="A0A1G1ZHQ2"/>
<evidence type="ECO:0000313" key="2">
    <source>
        <dbReference type="Proteomes" id="UP000177960"/>
    </source>
</evidence>
<dbReference type="Proteomes" id="UP000177960">
    <property type="component" value="Unassembled WGS sequence"/>
</dbReference>
<evidence type="ECO:0008006" key="3">
    <source>
        <dbReference type="Google" id="ProtNLM"/>
    </source>
</evidence>
<dbReference type="Pfam" id="PF01371">
    <property type="entry name" value="Trp_repressor"/>
    <property type="match status" value="1"/>
</dbReference>
<dbReference type="InterPro" id="IPR038116">
    <property type="entry name" value="TrpR-like_sf"/>
</dbReference>
<accession>A0A1G1ZHQ2</accession>
<dbReference type="STRING" id="1798404.A3B92_02025"/>
<gene>
    <name evidence="1" type="ORF">A3B92_02025</name>
</gene>
<comment type="caution">
    <text evidence="1">The sequence shown here is derived from an EMBL/GenBank/DDBJ whole genome shotgun (WGS) entry which is preliminary data.</text>
</comment>
<dbReference type="InterPro" id="IPR010921">
    <property type="entry name" value="Trp_repressor/repl_initiator"/>
</dbReference>
<name>A0A1G1ZHQ2_9BACT</name>
<sequence length="149" mass="17760">MEKLIRTPKNLEKLIWDELLREFNKAKSLKEIDRLFDILTTAQERETIARRLATLSLIRKGLSYKEISRRLWVSPITISRIKKSIISNNGYKSYYWFKRGNIKELKLDRRPLSVSGSVFSNWFDHIAFLIENAPQKNGPRWRFLNYGKK</sequence>
<dbReference type="GO" id="GO:0043565">
    <property type="term" value="F:sequence-specific DNA binding"/>
    <property type="evidence" value="ECO:0007669"/>
    <property type="project" value="InterPro"/>
</dbReference>
<dbReference type="SUPFAM" id="SSF48295">
    <property type="entry name" value="TrpR-like"/>
    <property type="match status" value="1"/>
</dbReference>
<dbReference type="InterPro" id="IPR000831">
    <property type="entry name" value="Trp_repress"/>
</dbReference>
<protein>
    <recommendedName>
        <fullName evidence="3">HTH luxR-type domain-containing protein</fullName>
    </recommendedName>
</protein>
<organism evidence="1 2">
    <name type="scientific">Candidatus Harrisonbacteria bacterium RIFCSPHIGHO2_02_FULL_42_16</name>
    <dbReference type="NCBI Taxonomy" id="1798404"/>
    <lineage>
        <taxon>Bacteria</taxon>
        <taxon>Candidatus Harrisoniibacteriota</taxon>
    </lineage>
</organism>
<dbReference type="GO" id="GO:0003700">
    <property type="term" value="F:DNA-binding transcription factor activity"/>
    <property type="evidence" value="ECO:0007669"/>
    <property type="project" value="InterPro"/>
</dbReference>
<proteinExistence type="predicted"/>
<dbReference type="EMBL" id="MHJG01000023">
    <property type="protein sequence ID" value="OGY63367.1"/>
    <property type="molecule type" value="Genomic_DNA"/>
</dbReference>
<dbReference type="Gene3D" id="1.10.1270.10">
    <property type="entry name" value="TrpR-like"/>
    <property type="match status" value="1"/>
</dbReference>
<reference evidence="1 2" key="1">
    <citation type="journal article" date="2016" name="Nat. Commun.">
        <title>Thousands of microbial genomes shed light on interconnected biogeochemical processes in an aquifer system.</title>
        <authorList>
            <person name="Anantharaman K."/>
            <person name="Brown C.T."/>
            <person name="Hug L.A."/>
            <person name="Sharon I."/>
            <person name="Castelle C.J."/>
            <person name="Probst A.J."/>
            <person name="Thomas B.C."/>
            <person name="Singh A."/>
            <person name="Wilkins M.J."/>
            <person name="Karaoz U."/>
            <person name="Brodie E.L."/>
            <person name="Williams K.H."/>
            <person name="Hubbard S.S."/>
            <person name="Banfield J.F."/>
        </authorList>
    </citation>
    <scope>NUCLEOTIDE SEQUENCE [LARGE SCALE GENOMIC DNA]</scope>
</reference>
<evidence type="ECO:0000313" key="1">
    <source>
        <dbReference type="EMBL" id="OGY63367.1"/>
    </source>
</evidence>